<comment type="similarity">
    <text evidence="6">Belongs to the peptidase M3 family.</text>
</comment>
<dbReference type="InterPro" id="IPR045090">
    <property type="entry name" value="Pept_M3A_M3B"/>
</dbReference>
<evidence type="ECO:0000256" key="3">
    <source>
        <dbReference type="ARBA" id="ARBA00022801"/>
    </source>
</evidence>
<dbReference type="InterPro" id="IPR001567">
    <property type="entry name" value="Pept_M3A_M3B_dom"/>
</dbReference>
<dbReference type="CDD" id="cd09606">
    <property type="entry name" value="M3B_PepF"/>
    <property type="match status" value="1"/>
</dbReference>
<evidence type="ECO:0000256" key="6">
    <source>
        <dbReference type="RuleBase" id="RU003435"/>
    </source>
</evidence>
<evidence type="ECO:0000256" key="5">
    <source>
        <dbReference type="ARBA" id="ARBA00023049"/>
    </source>
</evidence>
<dbReference type="GO" id="GO:0046872">
    <property type="term" value="F:metal ion binding"/>
    <property type="evidence" value="ECO:0007669"/>
    <property type="project" value="UniProtKB-UniRule"/>
</dbReference>
<dbReference type="Pfam" id="PF01432">
    <property type="entry name" value="Peptidase_M3"/>
    <property type="match status" value="1"/>
</dbReference>
<dbReference type="Gene3D" id="1.10.1370.30">
    <property type="match status" value="1"/>
</dbReference>
<accession>A0A3P7NWS5</accession>
<dbReference type="SUPFAM" id="SSF55486">
    <property type="entry name" value="Metalloproteases ('zincins'), catalytic domain"/>
    <property type="match status" value="1"/>
</dbReference>
<dbReference type="EMBL" id="LR130778">
    <property type="protein sequence ID" value="VDN47684.1"/>
    <property type="molecule type" value="Genomic_DNA"/>
</dbReference>
<keyword evidence="1 6" id="KW-0645">Protease</keyword>
<name>A0A3P7NWS5_9FIRM</name>
<keyword evidence="3 6" id="KW-0378">Hydrolase</keyword>
<feature type="domain" description="Peptidase M3A/M3B catalytic" evidence="7">
    <location>
        <begin position="167"/>
        <end position="544"/>
    </location>
</feature>
<evidence type="ECO:0000313" key="9">
    <source>
        <dbReference type="Proteomes" id="UP000279029"/>
    </source>
</evidence>
<gene>
    <name evidence="8" type="ORF">PATL70BA_1792</name>
</gene>
<dbReference type="GO" id="GO:0006518">
    <property type="term" value="P:peptide metabolic process"/>
    <property type="evidence" value="ECO:0007669"/>
    <property type="project" value="TreeGrafter"/>
</dbReference>
<reference evidence="8 9" key="1">
    <citation type="submission" date="2018-09" db="EMBL/GenBank/DDBJ databases">
        <authorList>
            <person name="Postec A."/>
        </authorList>
    </citation>
    <scope>NUCLEOTIDE SEQUENCE [LARGE SCALE GENOMIC DNA]</scope>
    <source>
        <strain evidence="8">70B-A</strain>
    </source>
</reference>
<proteinExistence type="inferred from homology"/>
<evidence type="ECO:0000256" key="1">
    <source>
        <dbReference type="ARBA" id="ARBA00022670"/>
    </source>
</evidence>
<dbReference type="PANTHER" id="PTHR11804:SF28">
    <property type="entry name" value="OLIGOENDOPEPTIDASE F"/>
    <property type="match status" value="1"/>
</dbReference>
<dbReference type="GO" id="GO:0006508">
    <property type="term" value="P:proteolysis"/>
    <property type="evidence" value="ECO:0007669"/>
    <property type="project" value="UniProtKB-KW"/>
</dbReference>
<dbReference type="NCBIfam" id="TIGR02289">
    <property type="entry name" value="M3_not_pepF"/>
    <property type="match status" value="1"/>
</dbReference>
<keyword evidence="4 6" id="KW-0862">Zinc</keyword>
<protein>
    <submittedName>
        <fullName evidence="8">M3 family oligoendopeptidase</fullName>
    </submittedName>
</protein>
<evidence type="ECO:0000256" key="4">
    <source>
        <dbReference type="ARBA" id="ARBA00022833"/>
    </source>
</evidence>
<dbReference type="InterPro" id="IPR011976">
    <property type="entry name" value="Pept_M3B_oligopep-rel"/>
</dbReference>
<keyword evidence="9" id="KW-1185">Reference proteome</keyword>
<dbReference type="Proteomes" id="UP000279029">
    <property type="component" value="Chromosome"/>
</dbReference>
<dbReference type="OrthoDB" id="9762795at2"/>
<dbReference type="KEGG" id="cbar:PATL70BA_1792"/>
<keyword evidence="2 6" id="KW-0479">Metal-binding</keyword>
<evidence type="ECO:0000256" key="2">
    <source>
        <dbReference type="ARBA" id="ARBA00022723"/>
    </source>
</evidence>
<keyword evidence="5 6" id="KW-0482">Metalloprotease</keyword>
<comment type="cofactor">
    <cofactor evidence="6">
        <name>Zn(2+)</name>
        <dbReference type="ChEBI" id="CHEBI:29105"/>
    </cofactor>
    <text evidence="6">Binds 1 zinc ion.</text>
</comment>
<dbReference type="PANTHER" id="PTHR11804">
    <property type="entry name" value="PROTEASE M3 THIMET OLIGOPEPTIDASE-RELATED"/>
    <property type="match status" value="1"/>
</dbReference>
<evidence type="ECO:0000313" key="8">
    <source>
        <dbReference type="EMBL" id="VDN47684.1"/>
    </source>
</evidence>
<dbReference type="RefSeq" id="WP_125136951.1">
    <property type="nucleotide sequence ID" value="NZ_LR130778.1"/>
</dbReference>
<sequence length="564" mass="66740">MNFNDYEYKRIDLDEVNIAMEKQFAIMEEATSIEALDLAIKEIYRIRNEVETMSTLASIRFSINMKDEFYKAENEYQNNASPIMEGIVHKFYQKLVHSPMQEEIKAHYGEHLMNLATLAVKTFSDTIIEDLQEENRLITSYSMLVGNAKIEFRGKDYNLSTMTPFISDYDRATRIEAQKAVTRFFEDHEAEFDDIYDKLVKLRHKIAVKLGYENYIQFGYDKLQRTDYGPDDVKKFREQVYEYITPLRLELKKKQAKRIGLDHLYYYDAPLYFNTGNPKPAGDEAYMVEEAGKMYRELSPQTHDFFKYMMGNNLMDLASRDGKRPGGYCTYMSDYQAPYIFANFNGTDHDVVVLTHEAGHAFQVYQSRGYEVSEYQFPTLEACEIHSMSMEYLTYPWMERFFGEDYEKFIYDHSSKPIEFIPYGVAVDEFQHWVYEYPQATPEQRKQKWLEIDNKYRPEIDYDDNDFLRRGGYWFRQGHIFRVPFYYIDYTLALICAVQFHVKSTQDSKKAWEDYLNLCNQGGSKSFLRLLESAELDNPFHEGTVQKVIDKVWALLNQIDDTNL</sequence>
<dbReference type="AlphaFoldDB" id="A0A3P7NWS5"/>
<dbReference type="GO" id="GO:0004222">
    <property type="term" value="F:metalloendopeptidase activity"/>
    <property type="evidence" value="ECO:0007669"/>
    <property type="project" value="InterPro"/>
</dbReference>
<evidence type="ECO:0000259" key="7">
    <source>
        <dbReference type="Pfam" id="PF01432"/>
    </source>
</evidence>
<organism evidence="8 9">
    <name type="scientific">Petrocella atlantisensis</name>
    <dbReference type="NCBI Taxonomy" id="2173034"/>
    <lineage>
        <taxon>Bacteria</taxon>
        <taxon>Bacillati</taxon>
        <taxon>Bacillota</taxon>
        <taxon>Clostridia</taxon>
        <taxon>Lachnospirales</taxon>
        <taxon>Vallitaleaceae</taxon>
        <taxon>Petrocella</taxon>
    </lineage>
</organism>